<dbReference type="NCBIfam" id="NF033197">
    <property type="entry name" value="F430_CfbE"/>
    <property type="match status" value="1"/>
</dbReference>
<dbReference type="EMBL" id="VSSQ01000247">
    <property type="protein sequence ID" value="MPL87918.1"/>
    <property type="molecule type" value="Genomic_DNA"/>
</dbReference>
<organism evidence="4">
    <name type="scientific">bioreactor metagenome</name>
    <dbReference type="NCBI Taxonomy" id="1076179"/>
    <lineage>
        <taxon>unclassified sequences</taxon>
        <taxon>metagenomes</taxon>
        <taxon>ecological metagenomes</taxon>
    </lineage>
</organism>
<dbReference type="GO" id="GO:0047480">
    <property type="term" value="F:UDP-N-acetylmuramoyl-tripeptide-D-alanyl-D-alanine ligase activity"/>
    <property type="evidence" value="ECO:0007669"/>
    <property type="project" value="UniProtKB-EC"/>
</dbReference>
<keyword evidence="3" id="KW-0067">ATP-binding</keyword>
<proteinExistence type="predicted"/>
<evidence type="ECO:0000256" key="3">
    <source>
        <dbReference type="ARBA" id="ARBA00022840"/>
    </source>
</evidence>
<dbReference type="EC" id="6.3.2.10" evidence="4"/>
<accession>A0A644V9B4</accession>
<dbReference type="PANTHER" id="PTHR43024:SF1">
    <property type="entry name" value="UDP-N-ACETYLMURAMOYL-TRIPEPTIDE--D-ALANYL-D-ALANINE LIGASE"/>
    <property type="match status" value="1"/>
</dbReference>
<evidence type="ECO:0000313" key="4">
    <source>
        <dbReference type="EMBL" id="MPL87918.1"/>
    </source>
</evidence>
<dbReference type="AlphaFoldDB" id="A0A644V9B4"/>
<dbReference type="InterPro" id="IPR051046">
    <property type="entry name" value="MurCDEF_CellWall_CoF430Synth"/>
</dbReference>
<dbReference type="InterPro" id="IPR036565">
    <property type="entry name" value="Mur-like_cat_sf"/>
</dbReference>
<dbReference type="PANTHER" id="PTHR43024">
    <property type="entry name" value="UDP-N-ACETYLMURAMOYL-TRIPEPTIDE--D-ALANYL-D-ALANINE LIGASE"/>
    <property type="match status" value="1"/>
</dbReference>
<dbReference type="Gene3D" id="3.40.1190.10">
    <property type="entry name" value="Mur-like, catalytic domain"/>
    <property type="match status" value="1"/>
</dbReference>
<reference evidence="4" key="1">
    <citation type="submission" date="2019-08" db="EMBL/GenBank/DDBJ databases">
        <authorList>
            <person name="Kucharzyk K."/>
            <person name="Murdoch R.W."/>
            <person name="Higgins S."/>
            <person name="Loffler F."/>
        </authorList>
    </citation>
    <scope>NUCLEOTIDE SEQUENCE</scope>
</reference>
<name>A0A644V9B4_9ZZZZ</name>
<dbReference type="GO" id="GO:0005524">
    <property type="term" value="F:ATP binding"/>
    <property type="evidence" value="ECO:0007669"/>
    <property type="project" value="UniProtKB-KW"/>
</dbReference>
<sequence>MDALVIDLTHGGVKIAVGLKKLGKFDNIYAYDIYNTIKNEDSDLLSFHNIHILKNEVDLKNYLDNLVDLDILIVNPIHSPFNFYNILNNSKFNSGKINIENITSGKISVENININHSNNANSTNINQNFNPQIDITEITHHKAIKLILNKWKNDIANKNIPVVEVTGVKGKTSVVSMLKEILLYQSPLVLSSLGACYYKKGKKLILKKNISITPASILETIDIAKKIDNPNCINIDDLIRIDESPNNSPDNLNYNIGYGACIFESSLGATGLGDVGVLTNLVENYPIAKNTSNARNAKKQVFDCDIVVIEKETLHNFYISDDISKDSLNNSFDFNNLHSSSGCYNKAILSKINTFSFNDNSANLVLDSVSYGLNNTRIKLIYKNILTNLGDRISGSLVIDTFAPGKHHVLNVLCAVTVSLSLGIDKDQIKRGLINFKGIKGRTSLKNYNNSIIIEEINPGINTKAIESSIKMIDSFDDYTIILGGKYGVTCEEIDENKVANLLDNLLNDSDYKLKNNSNKNSKKKLDLILTDDLGIEIEKKMLHNVEIIKNPIDAQKKVISNNKNILFIYRSNYSQINKR</sequence>
<keyword evidence="2" id="KW-0547">Nucleotide-binding</keyword>
<dbReference type="SUPFAM" id="SSF53623">
    <property type="entry name" value="MurD-like peptide ligases, catalytic domain"/>
    <property type="match status" value="1"/>
</dbReference>
<protein>
    <submittedName>
        <fullName evidence="4">UDP-N-acetylmuramoyl-tripeptide--D-alanyl-D-alanine ligase</fullName>
        <ecNumber evidence="4">6.3.2.10</ecNumber>
    </submittedName>
</protein>
<gene>
    <name evidence="4" type="primary">murF_13</name>
    <name evidence="4" type="ORF">SDC9_33931</name>
</gene>
<evidence type="ECO:0000256" key="1">
    <source>
        <dbReference type="ARBA" id="ARBA00022598"/>
    </source>
</evidence>
<comment type="caution">
    <text evidence="4">The sequence shown here is derived from an EMBL/GenBank/DDBJ whole genome shotgun (WGS) entry which is preliminary data.</text>
</comment>
<keyword evidence="1 4" id="KW-0436">Ligase</keyword>
<evidence type="ECO:0000256" key="2">
    <source>
        <dbReference type="ARBA" id="ARBA00022741"/>
    </source>
</evidence>